<dbReference type="InterPro" id="IPR021565">
    <property type="entry name" value="Rbsn_Rab-bd"/>
</dbReference>
<dbReference type="InterPro" id="IPR052727">
    <property type="entry name" value="Rab4/Rab5_effector"/>
</dbReference>
<dbReference type="PANTHER" id="PTHR13510">
    <property type="entry name" value="FYVE-FINGER-CONTAINING RAB5 EFFECTOR PROTEIN RABENOSYN-5-RELATED"/>
    <property type="match status" value="1"/>
</dbReference>
<reference evidence="3 4" key="1">
    <citation type="submission" date="2024-07" db="EMBL/GenBank/DDBJ databases">
        <title>Chromosome-level genome assembly of the water stick insect Ranatra chinensis (Heteroptera: Nepidae).</title>
        <authorList>
            <person name="Liu X."/>
        </authorList>
    </citation>
    <scope>NUCLEOTIDE SEQUENCE [LARGE SCALE GENOMIC DNA]</scope>
    <source>
        <strain evidence="3">Cailab_2021Rc</strain>
        <tissue evidence="3">Muscle</tissue>
    </source>
</reference>
<feature type="region of interest" description="Disordered" evidence="1">
    <location>
        <begin position="258"/>
        <end position="283"/>
    </location>
</feature>
<organism evidence="3 4">
    <name type="scientific">Ranatra chinensis</name>
    <dbReference type="NCBI Taxonomy" id="642074"/>
    <lineage>
        <taxon>Eukaryota</taxon>
        <taxon>Metazoa</taxon>
        <taxon>Ecdysozoa</taxon>
        <taxon>Arthropoda</taxon>
        <taxon>Hexapoda</taxon>
        <taxon>Insecta</taxon>
        <taxon>Pterygota</taxon>
        <taxon>Neoptera</taxon>
        <taxon>Paraneoptera</taxon>
        <taxon>Hemiptera</taxon>
        <taxon>Heteroptera</taxon>
        <taxon>Panheteroptera</taxon>
        <taxon>Nepomorpha</taxon>
        <taxon>Nepidae</taxon>
        <taxon>Ranatrinae</taxon>
        <taxon>Ranatra</taxon>
    </lineage>
</organism>
<feature type="domain" description="Rabenosyn Rab binding" evidence="2">
    <location>
        <begin position="296"/>
        <end position="334"/>
    </location>
</feature>
<evidence type="ECO:0000313" key="4">
    <source>
        <dbReference type="Proteomes" id="UP001558652"/>
    </source>
</evidence>
<dbReference type="EMBL" id="JBFDAA010000016">
    <property type="protein sequence ID" value="KAL1117229.1"/>
    <property type="molecule type" value="Genomic_DNA"/>
</dbReference>
<dbReference type="InterPro" id="IPR036531">
    <property type="entry name" value="Rbsn_Rab-bd_sf"/>
</dbReference>
<dbReference type="SUPFAM" id="SSF140125">
    <property type="entry name" value="Rabenosyn-5 Rab-binding domain-like"/>
    <property type="match status" value="1"/>
</dbReference>
<dbReference type="AlphaFoldDB" id="A0ABD0YJE2"/>
<dbReference type="Pfam" id="PF11464">
    <property type="entry name" value="Rbsn"/>
    <property type="match status" value="1"/>
</dbReference>
<dbReference type="PANTHER" id="PTHR13510:SF44">
    <property type="entry name" value="RABENOSYN-5"/>
    <property type="match status" value="1"/>
</dbReference>
<evidence type="ECO:0000256" key="1">
    <source>
        <dbReference type="SAM" id="MobiDB-lite"/>
    </source>
</evidence>
<dbReference type="Proteomes" id="UP001558652">
    <property type="component" value="Unassembled WGS sequence"/>
</dbReference>
<name>A0ABD0YJE2_9HEMI</name>
<dbReference type="Gene3D" id="4.10.860.20">
    <property type="entry name" value="Rabenosyn, Rab binding domain"/>
    <property type="match status" value="1"/>
</dbReference>
<protein>
    <recommendedName>
        <fullName evidence="2">Rabenosyn Rab binding domain-containing protein</fullName>
    </recommendedName>
</protein>
<evidence type="ECO:0000259" key="2">
    <source>
        <dbReference type="Pfam" id="PF11464"/>
    </source>
</evidence>
<accession>A0ABD0YJE2</accession>
<proteinExistence type="predicted"/>
<gene>
    <name evidence="3" type="ORF">AAG570_004556</name>
</gene>
<sequence>MCKCDLGTSARLLTHFQEEHYEEQDLVKTFKDLLDKAKRKILKTQETSPGHTYGQRTLGFDTNHLCEVQDMGRILDKPLPQDSNQNQNSRDNCMRLCEHCISILERMEQMKEMQTKKPIISQFYEKLAEYRRQADEHYSVYIRMCESLNAGESTYNLQNAQVINVKLLKLAESIENISAKLAVLGTKDTDAPPQGQALRLQMAVRSAAVGYLRNQLLRLPPLPTEQQFEEMQEKRRREITARINEEKLKHARLQQNHTTNSVMTRPSPKPVSNDLPVSKGQGWVPEKTKVNESGDPLVEQMNIIRSYIKDARAAQKFDEATSLEQNLKDLKKEFLRKLQVQDDISR</sequence>
<evidence type="ECO:0000313" key="3">
    <source>
        <dbReference type="EMBL" id="KAL1117229.1"/>
    </source>
</evidence>
<keyword evidence="4" id="KW-1185">Reference proteome</keyword>
<comment type="caution">
    <text evidence="3">The sequence shown here is derived from an EMBL/GenBank/DDBJ whole genome shotgun (WGS) entry which is preliminary data.</text>
</comment>